<evidence type="ECO:0000313" key="2">
    <source>
        <dbReference type="EMBL" id="PKV90429.1"/>
    </source>
</evidence>
<dbReference type="EMBL" id="PJMY01000003">
    <property type="protein sequence ID" value="PKV90429.1"/>
    <property type="molecule type" value="Genomic_DNA"/>
</dbReference>
<protein>
    <submittedName>
        <fullName evidence="2">Uncharacterized protein (TIGR04222 family)</fullName>
    </submittedName>
</protein>
<feature type="compositionally biased region" description="Gly residues" evidence="1">
    <location>
        <begin position="101"/>
        <end position="112"/>
    </location>
</feature>
<organism evidence="2 3">
    <name type="scientific">Amycolatopsis echigonensis</name>
    <dbReference type="NCBI Taxonomy" id="2576905"/>
    <lineage>
        <taxon>Bacteria</taxon>
        <taxon>Bacillati</taxon>
        <taxon>Actinomycetota</taxon>
        <taxon>Actinomycetes</taxon>
        <taxon>Pseudonocardiales</taxon>
        <taxon>Pseudonocardiaceae</taxon>
        <taxon>Amycolatopsis</taxon>
    </lineage>
</organism>
<accession>A0A2N3W9E9</accession>
<reference evidence="2 3" key="1">
    <citation type="submission" date="2017-12" db="EMBL/GenBank/DDBJ databases">
        <title>Sequencing the genomes of 1000 Actinobacteria strains.</title>
        <authorList>
            <person name="Klenk H.-P."/>
        </authorList>
    </citation>
    <scope>NUCLEOTIDE SEQUENCE [LARGE SCALE GENOMIC DNA]</scope>
    <source>
        <strain evidence="2 3">DSM 45165</strain>
    </source>
</reference>
<sequence length="112" mass="12061">MEWTIERAMPAALILVLALTCWWFGRRTAARLHQGRHPETRLTSAAQVALLTNGPIRVAETTVASMLEREQLRADSVGRLYRTPTQPSDALTREAAELTGTGVGSGCGGGNS</sequence>
<comment type="caution">
    <text evidence="2">The sequence shown here is derived from an EMBL/GenBank/DDBJ whole genome shotgun (WGS) entry which is preliminary data.</text>
</comment>
<dbReference type="Proteomes" id="UP000233750">
    <property type="component" value="Unassembled WGS sequence"/>
</dbReference>
<evidence type="ECO:0000313" key="3">
    <source>
        <dbReference type="Proteomes" id="UP000233750"/>
    </source>
</evidence>
<feature type="region of interest" description="Disordered" evidence="1">
    <location>
        <begin position="78"/>
        <end position="112"/>
    </location>
</feature>
<proteinExistence type="predicted"/>
<keyword evidence="3" id="KW-1185">Reference proteome</keyword>
<dbReference type="AlphaFoldDB" id="A0A2N3W9E9"/>
<dbReference type="RefSeq" id="WP_101434645.1">
    <property type="nucleotide sequence ID" value="NZ_PJMY01000003.1"/>
</dbReference>
<gene>
    <name evidence="2" type="ORF">ATK30_1175</name>
</gene>
<evidence type="ECO:0000256" key="1">
    <source>
        <dbReference type="SAM" id="MobiDB-lite"/>
    </source>
</evidence>
<name>A0A2N3W9E9_9PSEU</name>
<dbReference type="OrthoDB" id="3638086at2"/>